<dbReference type="AlphaFoldDB" id="A0A507BIF1"/>
<keyword evidence="9 14" id="KW-1133">Transmembrane helix</keyword>
<evidence type="ECO:0000259" key="16">
    <source>
        <dbReference type="PROSITE" id="PS50968"/>
    </source>
</evidence>
<comment type="cofactor">
    <cofactor evidence="1">
        <name>biotin</name>
        <dbReference type="ChEBI" id="CHEBI:57586"/>
    </cofactor>
</comment>
<dbReference type="GO" id="GO:0016020">
    <property type="term" value="C:membrane"/>
    <property type="evidence" value="ECO:0007669"/>
    <property type="project" value="UniProtKB-SubCell"/>
</dbReference>
<keyword evidence="20" id="KW-1185">Reference proteome</keyword>
<dbReference type="PANTHER" id="PTHR18866:SF33">
    <property type="entry name" value="METHYLCROTONOYL-COA CARBOXYLASE SUBUNIT ALPHA, MITOCHONDRIAL-RELATED"/>
    <property type="match status" value="1"/>
</dbReference>
<dbReference type="InterPro" id="IPR011764">
    <property type="entry name" value="Biotin_carboxylation_dom"/>
</dbReference>
<evidence type="ECO:0000313" key="20">
    <source>
        <dbReference type="Proteomes" id="UP000319731"/>
    </source>
</evidence>
<sequence>MIRGAIFSTMLLGFATFANAHSPGRHNHVHAILQRDDSSNISAVADICAAEASDDYDLPIHIAGIFILFAVSSLGIYGTIALGSSKLQNNPNVLLLLQIIKFFGAGVIVATAWIHMLPGAFGQFTSPCLEGWWTIYGGNWVGAFGLLAAFIVQLVELTRLFFTTQFVAISKQDKRIKDQHSHKAIDIETQSTTRLHVSDQLVADVKLVDVTGHVHGEEIVLRDLSTVLLEAGIIFHSVIIGLALGTATSEFNTLLIALAFHQMFEGMALGTRIAELQTSFWRKVFVYGIAYPLTTPLGTAIGIGIRSTFNENSQAIILTQGIFDSLSAGVLIYNVYVELISVEMNHNSVFRQQSTLRKSIMFANASRKPLFDKILIANRGEIACRVERTAVKLGIKTVAVYSEADKNAMHVQMADEAYLIGPPPSSESYLRADKIIQIAKDSGAQAIHPGYGFLSENATFADQVTKAGLTFIGPPVDAIIAMGSKSASKIIMTNAGVPVVPGYHGEEQGVDYLKKQADVIGYPVLIKAIMGGGGKGMRIVDKPEDFEAMLESSRREAQKSFGDTKVLVEKYLVRPRHVEVQVFADKLGNAVYLFERDCSVQRRHQKILEEAPAPGLTQALREDLGNKAVAAARAVKYVGAGTVEFILDTTTNKFYFMEMNTRLQVEHPVTEMVTGTDLVHWQLEVAAGNPLPLLQHQLALNGHAFEARIYAENPNNNFLPDTGPLLHLKTPVASPSIRIETGVREGDAVSVYYDPMISKLVVHGEDRTAALRVLRKALGEFEVVGLKTNIEFLKALAGNQGFVDADVETGFIKKREADLFPPPSPLPPLVIAQAALSILIKQLRASQKEARLSQDYYSPWNQIAFRLNHAMSTTITFIDNSKTCNVVVEYISPDTLSMTVTDGTGAVTRYDSVTLNWKGMDVFSSSDAIEVVADVGGRKVRGNVVWERNIDGETCHVFQDGVNYTITKPLPTYLTHAASIGGASDVRTPMPCKISSVSVKVGQKVEKGQTLVILEAMKMEHVMKAPEAGVIKKVHYSVGDLVAEKKLLISFE</sequence>
<dbReference type="InterPro" id="IPR005482">
    <property type="entry name" value="Biotin_COase_C"/>
</dbReference>
<evidence type="ECO:0000256" key="12">
    <source>
        <dbReference type="ARBA" id="ARBA00023267"/>
    </source>
</evidence>
<evidence type="ECO:0000256" key="2">
    <source>
        <dbReference type="ARBA" id="ARBA00004141"/>
    </source>
</evidence>
<dbReference type="NCBIfam" id="NF006367">
    <property type="entry name" value="PRK08591.1"/>
    <property type="match status" value="1"/>
</dbReference>
<keyword evidence="12" id="KW-0092">Biotin</keyword>
<feature type="transmembrane region" description="Helical" evidence="14">
    <location>
        <begin position="60"/>
        <end position="82"/>
    </location>
</feature>
<dbReference type="InterPro" id="IPR005479">
    <property type="entry name" value="CPAse_ATP-bd"/>
</dbReference>
<dbReference type="PROSITE" id="PS50979">
    <property type="entry name" value="BC"/>
    <property type="match status" value="1"/>
</dbReference>
<accession>A0A507BIF1</accession>
<dbReference type="GO" id="GO:0005759">
    <property type="term" value="C:mitochondrial matrix"/>
    <property type="evidence" value="ECO:0007669"/>
    <property type="project" value="UniProtKB-SubCell"/>
</dbReference>
<dbReference type="CDD" id="cd06850">
    <property type="entry name" value="biotinyl_domain"/>
    <property type="match status" value="1"/>
</dbReference>
<dbReference type="GO" id="GO:0005524">
    <property type="term" value="F:ATP binding"/>
    <property type="evidence" value="ECO:0007669"/>
    <property type="project" value="UniProtKB-UniRule"/>
</dbReference>
<feature type="signal peptide" evidence="15">
    <location>
        <begin position="1"/>
        <end position="20"/>
    </location>
</feature>
<evidence type="ECO:0000256" key="6">
    <source>
        <dbReference type="ARBA" id="ARBA00022741"/>
    </source>
</evidence>
<feature type="transmembrane region" description="Helical" evidence="14">
    <location>
        <begin position="135"/>
        <end position="155"/>
    </location>
</feature>
<keyword evidence="7 13" id="KW-0067">ATP-binding</keyword>
<protein>
    <submittedName>
        <fullName evidence="19">Uncharacterized protein</fullName>
    </submittedName>
</protein>
<reference evidence="19 20" key="1">
    <citation type="journal article" date="2019" name="Sci. Rep.">
        <title>Comparative genomics of chytrid fungi reveal insights into the obligate biotrophic and pathogenic lifestyle of Synchytrium endobioticum.</title>
        <authorList>
            <person name="van de Vossenberg B.T.L.H."/>
            <person name="Warris S."/>
            <person name="Nguyen H.D.T."/>
            <person name="van Gent-Pelzer M.P.E."/>
            <person name="Joly D.L."/>
            <person name="van de Geest H.C."/>
            <person name="Bonants P.J.M."/>
            <person name="Smith D.S."/>
            <person name="Levesque C.A."/>
            <person name="van der Lee T.A.J."/>
        </authorList>
    </citation>
    <scope>NUCLEOTIDE SEQUENCE [LARGE SCALE GENOMIC DNA]</scope>
    <source>
        <strain evidence="19 20">JEL517</strain>
    </source>
</reference>
<evidence type="ECO:0000256" key="4">
    <source>
        <dbReference type="ARBA" id="ARBA00022598"/>
    </source>
</evidence>
<dbReference type="Pfam" id="PF02535">
    <property type="entry name" value="Zip"/>
    <property type="match status" value="1"/>
</dbReference>
<evidence type="ECO:0000259" key="17">
    <source>
        <dbReference type="PROSITE" id="PS50975"/>
    </source>
</evidence>
<dbReference type="PROSITE" id="PS50975">
    <property type="entry name" value="ATP_GRASP"/>
    <property type="match status" value="1"/>
</dbReference>
<dbReference type="FunFam" id="3.40.50.20:FF:000010">
    <property type="entry name" value="Propionyl-CoA carboxylase subunit alpha"/>
    <property type="match status" value="1"/>
</dbReference>
<dbReference type="RefSeq" id="XP_031022157.1">
    <property type="nucleotide sequence ID" value="XM_031171866.1"/>
</dbReference>
<dbReference type="PROSITE" id="PS00188">
    <property type="entry name" value="BIOTIN"/>
    <property type="match status" value="1"/>
</dbReference>
<evidence type="ECO:0000256" key="7">
    <source>
        <dbReference type="ARBA" id="ARBA00022840"/>
    </source>
</evidence>
<dbReference type="PANTHER" id="PTHR18866">
    <property type="entry name" value="CARBOXYLASE:PYRUVATE/ACETYL-COA/PROPIONYL-COA CARBOXYLASE"/>
    <property type="match status" value="1"/>
</dbReference>
<name>A0A507BIF1_9FUNG</name>
<dbReference type="FunFam" id="3.30.1490.20:FF:000003">
    <property type="entry name" value="acetyl-CoA carboxylase isoform X1"/>
    <property type="match status" value="1"/>
</dbReference>
<evidence type="ECO:0000259" key="18">
    <source>
        <dbReference type="PROSITE" id="PS50979"/>
    </source>
</evidence>
<dbReference type="Gene3D" id="3.30.700.40">
    <property type="match status" value="1"/>
</dbReference>
<evidence type="ECO:0000313" key="19">
    <source>
        <dbReference type="EMBL" id="TPX30510.1"/>
    </source>
</evidence>
<evidence type="ECO:0000256" key="8">
    <source>
        <dbReference type="ARBA" id="ARBA00022946"/>
    </source>
</evidence>
<feature type="domain" description="ATP-grasp" evidence="17">
    <location>
        <begin position="489"/>
        <end position="687"/>
    </location>
</feature>
<dbReference type="SMART" id="SM00878">
    <property type="entry name" value="Biotin_carb_C"/>
    <property type="match status" value="1"/>
</dbReference>
<dbReference type="Gene3D" id="3.30.470.20">
    <property type="entry name" value="ATP-grasp fold, B domain"/>
    <property type="match status" value="1"/>
</dbReference>
<dbReference type="InterPro" id="IPR000089">
    <property type="entry name" value="Biotin_lipoyl"/>
</dbReference>
<dbReference type="GeneID" id="42007163"/>
<dbReference type="Gene3D" id="2.40.50.100">
    <property type="match status" value="1"/>
</dbReference>
<dbReference type="InterPro" id="IPR016185">
    <property type="entry name" value="PreATP-grasp_dom_sf"/>
</dbReference>
<keyword evidence="6 13" id="KW-0547">Nucleotide-binding</keyword>
<keyword evidence="4" id="KW-0436">Ligase</keyword>
<keyword evidence="8" id="KW-0809">Transit peptide</keyword>
<evidence type="ECO:0000256" key="11">
    <source>
        <dbReference type="ARBA" id="ARBA00023136"/>
    </source>
</evidence>
<dbReference type="FunFam" id="3.30.470.20:FF:000028">
    <property type="entry name" value="Methylcrotonoyl-CoA carboxylase subunit alpha, mitochondrial"/>
    <property type="match status" value="1"/>
</dbReference>
<dbReference type="InterPro" id="IPR011761">
    <property type="entry name" value="ATP-grasp"/>
</dbReference>
<dbReference type="InterPro" id="IPR001882">
    <property type="entry name" value="Biotin_BS"/>
</dbReference>
<keyword evidence="10" id="KW-0496">Mitochondrion</keyword>
<dbReference type="EMBL" id="QEAO01000066">
    <property type="protein sequence ID" value="TPX30510.1"/>
    <property type="molecule type" value="Genomic_DNA"/>
</dbReference>
<dbReference type="Pfam" id="PF00289">
    <property type="entry name" value="Biotin_carb_N"/>
    <property type="match status" value="1"/>
</dbReference>
<feature type="chain" id="PRO_5021261693" evidence="15">
    <location>
        <begin position="21"/>
        <end position="1052"/>
    </location>
</feature>
<dbReference type="Pfam" id="PF02786">
    <property type="entry name" value="CPSase_L_D2"/>
    <property type="match status" value="1"/>
</dbReference>
<evidence type="ECO:0000256" key="13">
    <source>
        <dbReference type="PROSITE-ProRule" id="PRU00409"/>
    </source>
</evidence>
<dbReference type="PROSITE" id="PS00867">
    <property type="entry name" value="CPSASE_2"/>
    <property type="match status" value="1"/>
</dbReference>
<evidence type="ECO:0000256" key="1">
    <source>
        <dbReference type="ARBA" id="ARBA00001953"/>
    </source>
</evidence>
<proteinExistence type="predicted"/>
<dbReference type="STRING" id="1806994.A0A507BIF1"/>
<evidence type="ECO:0000256" key="15">
    <source>
        <dbReference type="SAM" id="SignalP"/>
    </source>
</evidence>
<dbReference type="SUPFAM" id="SSF56059">
    <property type="entry name" value="Glutathione synthetase ATP-binding domain-like"/>
    <property type="match status" value="1"/>
</dbReference>
<feature type="domain" description="Biotin carboxylation" evidence="18">
    <location>
        <begin position="370"/>
        <end position="817"/>
    </location>
</feature>
<dbReference type="InterPro" id="IPR003689">
    <property type="entry name" value="ZIP"/>
</dbReference>
<comment type="caution">
    <text evidence="19">The sequence shown here is derived from an EMBL/GenBank/DDBJ whole genome shotgun (WGS) entry which is preliminary data.</text>
</comment>
<feature type="transmembrane region" description="Helical" evidence="14">
    <location>
        <begin position="94"/>
        <end position="115"/>
    </location>
</feature>
<dbReference type="Pfam" id="PF00364">
    <property type="entry name" value="Biotin_lipoyl"/>
    <property type="match status" value="1"/>
</dbReference>
<dbReference type="GO" id="GO:0046873">
    <property type="term" value="F:metal ion transmembrane transporter activity"/>
    <property type="evidence" value="ECO:0007669"/>
    <property type="project" value="InterPro"/>
</dbReference>
<dbReference type="GO" id="GO:0004485">
    <property type="term" value="F:methylcrotonoyl-CoA carboxylase activity"/>
    <property type="evidence" value="ECO:0007669"/>
    <property type="project" value="TreeGrafter"/>
</dbReference>
<dbReference type="Pfam" id="PF02785">
    <property type="entry name" value="Biotin_carb_C"/>
    <property type="match status" value="1"/>
</dbReference>
<keyword evidence="15" id="KW-0732">Signal</keyword>
<dbReference type="SUPFAM" id="SSF52440">
    <property type="entry name" value="PreATP-grasp domain"/>
    <property type="match status" value="1"/>
</dbReference>
<dbReference type="OrthoDB" id="196847at2759"/>
<evidence type="ECO:0000256" key="10">
    <source>
        <dbReference type="ARBA" id="ARBA00023128"/>
    </source>
</evidence>
<gene>
    <name evidence="19" type="ORF">SmJEL517_g05940</name>
</gene>
<dbReference type="Proteomes" id="UP000319731">
    <property type="component" value="Unassembled WGS sequence"/>
</dbReference>
<evidence type="ECO:0000256" key="9">
    <source>
        <dbReference type="ARBA" id="ARBA00022989"/>
    </source>
</evidence>
<dbReference type="PROSITE" id="PS50968">
    <property type="entry name" value="BIOTINYL_LIPOYL"/>
    <property type="match status" value="1"/>
</dbReference>
<organism evidence="19 20">
    <name type="scientific">Synchytrium microbalum</name>
    <dbReference type="NCBI Taxonomy" id="1806994"/>
    <lineage>
        <taxon>Eukaryota</taxon>
        <taxon>Fungi</taxon>
        <taxon>Fungi incertae sedis</taxon>
        <taxon>Chytridiomycota</taxon>
        <taxon>Chytridiomycota incertae sedis</taxon>
        <taxon>Chytridiomycetes</taxon>
        <taxon>Synchytriales</taxon>
        <taxon>Synchytriaceae</taxon>
        <taxon>Synchytrium</taxon>
    </lineage>
</organism>
<dbReference type="GO" id="GO:0046872">
    <property type="term" value="F:metal ion binding"/>
    <property type="evidence" value="ECO:0007669"/>
    <property type="project" value="InterPro"/>
</dbReference>
<dbReference type="InterPro" id="IPR011054">
    <property type="entry name" value="Rudment_hybrid_motif"/>
</dbReference>
<evidence type="ECO:0000256" key="5">
    <source>
        <dbReference type="ARBA" id="ARBA00022692"/>
    </source>
</evidence>
<feature type="domain" description="Lipoyl-binding" evidence="16">
    <location>
        <begin position="977"/>
        <end position="1052"/>
    </location>
</feature>
<evidence type="ECO:0000256" key="3">
    <source>
        <dbReference type="ARBA" id="ARBA00004305"/>
    </source>
</evidence>
<dbReference type="FunFam" id="2.40.50.100:FF:000003">
    <property type="entry name" value="Acetyl-CoA carboxylase biotin carboxyl carrier protein"/>
    <property type="match status" value="1"/>
</dbReference>
<keyword evidence="11 14" id="KW-0472">Membrane</keyword>
<keyword evidence="5 14" id="KW-0812">Transmembrane</keyword>
<comment type="subcellular location">
    <subcellularLocation>
        <location evidence="2">Membrane</location>
        <topology evidence="2">Multi-pass membrane protein</topology>
    </subcellularLocation>
    <subcellularLocation>
        <location evidence="3">Mitochondrion matrix</location>
    </subcellularLocation>
</comment>
<dbReference type="InterPro" id="IPR005481">
    <property type="entry name" value="BC-like_N"/>
</dbReference>
<evidence type="ECO:0000256" key="14">
    <source>
        <dbReference type="SAM" id="Phobius"/>
    </source>
</evidence>
<dbReference type="InterPro" id="IPR011053">
    <property type="entry name" value="Single_hybrid_motif"/>
</dbReference>
<dbReference type="InterPro" id="IPR050856">
    <property type="entry name" value="Biotin_carboxylase_complex"/>
</dbReference>
<dbReference type="SUPFAM" id="SSF51246">
    <property type="entry name" value="Rudiment single hybrid motif"/>
    <property type="match status" value="1"/>
</dbReference>
<dbReference type="SUPFAM" id="SSF51230">
    <property type="entry name" value="Single hybrid motif"/>
    <property type="match status" value="1"/>
</dbReference>